<gene>
    <name evidence="8" type="ORF">A4X13_0g1914</name>
</gene>
<evidence type="ECO:0000256" key="1">
    <source>
        <dbReference type="ARBA" id="ARBA00004141"/>
    </source>
</evidence>
<evidence type="ECO:0000256" key="3">
    <source>
        <dbReference type="ARBA" id="ARBA00022692"/>
    </source>
</evidence>
<dbReference type="SUPFAM" id="SSF143865">
    <property type="entry name" value="CorA soluble domain-like"/>
    <property type="match status" value="1"/>
</dbReference>
<evidence type="ECO:0000256" key="5">
    <source>
        <dbReference type="ARBA" id="ARBA00023136"/>
    </source>
</evidence>
<name>A0A177TK28_9BASI</name>
<comment type="similarity">
    <text evidence="2">Belongs to the CorA metal ion transporter (MIT) (TC 1.A.35) family.</text>
</comment>
<dbReference type="Gene3D" id="3.30.460.20">
    <property type="entry name" value="CorA soluble domain-like"/>
    <property type="match status" value="1"/>
</dbReference>
<comment type="subcellular location">
    <subcellularLocation>
        <location evidence="1">Membrane</location>
        <topology evidence="1">Multi-pass membrane protein</topology>
    </subcellularLocation>
</comment>
<dbReference type="Proteomes" id="UP000077521">
    <property type="component" value="Unassembled WGS sequence"/>
</dbReference>
<evidence type="ECO:0008006" key="10">
    <source>
        <dbReference type="Google" id="ProtNLM"/>
    </source>
</evidence>
<dbReference type="EMBL" id="LWDF02000083">
    <property type="protein sequence ID" value="KAE8258088.1"/>
    <property type="molecule type" value="Genomic_DNA"/>
</dbReference>
<dbReference type="InterPro" id="IPR002523">
    <property type="entry name" value="MgTranspt_CorA/ZnTranspt_ZntB"/>
</dbReference>
<feature type="compositionally biased region" description="Gly residues" evidence="6">
    <location>
        <begin position="825"/>
        <end position="847"/>
    </location>
</feature>
<reference evidence="8" key="1">
    <citation type="submission" date="2016-04" db="EMBL/GenBank/DDBJ databases">
        <authorList>
            <person name="Nguyen H.D."/>
            <person name="Samba Siva P."/>
            <person name="Cullis J."/>
            <person name="Levesque C.A."/>
            <person name="Hambleton S."/>
        </authorList>
    </citation>
    <scope>NUCLEOTIDE SEQUENCE</scope>
    <source>
        <strain evidence="8">DAOMC 236416</strain>
    </source>
</reference>
<dbReference type="FunFam" id="1.20.58.340:FF:000008">
    <property type="entry name" value="CorA family metal ion transporter"/>
    <property type="match status" value="1"/>
</dbReference>
<evidence type="ECO:0000313" key="9">
    <source>
        <dbReference type="Proteomes" id="UP000077521"/>
    </source>
</evidence>
<feature type="compositionally biased region" description="Low complexity" evidence="6">
    <location>
        <begin position="802"/>
        <end position="817"/>
    </location>
</feature>
<dbReference type="Gene3D" id="1.20.58.340">
    <property type="entry name" value="Magnesium transport protein CorA, transmembrane region"/>
    <property type="match status" value="2"/>
</dbReference>
<protein>
    <recommendedName>
        <fullName evidence="10">Cora-domain-containing protein</fullName>
    </recommendedName>
</protein>
<dbReference type="AlphaFoldDB" id="A0A177TK28"/>
<feature type="region of interest" description="Disordered" evidence="6">
    <location>
        <begin position="107"/>
        <end position="170"/>
    </location>
</feature>
<dbReference type="GO" id="GO:0016020">
    <property type="term" value="C:membrane"/>
    <property type="evidence" value="ECO:0007669"/>
    <property type="project" value="UniProtKB-SubCell"/>
</dbReference>
<dbReference type="InterPro" id="IPR044089">
    <property type="entry name" value="Alr1-like"/>
</dbReference>
<dbReference type="PANTHER" id="PTHR21535:SF51">
    <property type="entry name" value="MANGANESE RESISTANCE PROTEIN MNR2"/>
    <property type="match status" value="1"/>
</dbReference>
<reference evidence="8" key="2">
    <citation type="journal article" date="2019" name="IMA Fungus">
        <title>Genome sequencing and comparison of five Tilletia species to identify candidate genes for the detection of regulated species infecting wheat.</title>
        <authorList>
            <person name="Nguyen H.D.T."/>
            <person name="Sultana T."/>
            <person name="Kesanakurti P."/>
            <person name="Hambleton S."/>
        </authorList>
    </citation>
    <scope>NUCLEOTIDE SEQUENCE</scope>
    <source>
        <strain evidence="8">DAOMC 236416</strain>
    </source>
</reference>
<dbReference type="FunFam" id="1.20.58.340:FF:000006">
    <property type="entry name" value="CorA family metal ion transporter"/>
    <property type="match status" value="1"/>
</dbReference>
<accession>A0A177TK28</accession>
<proteinExistence type="inferred from homology"/>
<feature type="region of interest" description="Disordered" evidence="6">
    <location>
        <begin position="446"/>
        <end position="507"/>
    </location>
</feature>
<feature type="region of interest" description="Disordered" evidence="6">
    <location>
        <begin position="1"/>
        <end position="94"/>
    </location>
</feature>
<evidence type="ECO:0000256" key="4">
    <source>
        <dbReference type="ARBA" id="ARBA00022989"/>
    </source>
</evidence>
<evidence type="ECO:0000256" key="7">
    <source>
        <dbReference type="SAM" id="Phobius"/>
    </source>
</evidence>
<feature type="transmembrane region" description="Helical" evidence="7">
    <location>
        <begin position="1159"/>
        <end position="1179"/>
    </location>
</feature>
<keyword evidence="9" id="KW-1185">Reference proteome</keyword>
<keyword evidence="4 7" id="KW-1133">Transmembrane helix</keyword>
<feature type="region of interest" description="Disordered" evidence="6">
    <location>
        <begin position="750"/>
        <end position="871"/>
    </location>
</feature>
<evidence type="ECO:0000313" key="8">
    <source>
        <dbReference type="EMBL" id="KAE8258088.1"/>
    </source>
</evidence>
<comment type="caution">
    <text evidence="8">The sequence shown here is derived from an EMBL/GenBank/DDBJ whole genome shotgun (WGS) entry which is preliminary data.</text>
</comment>
<feature type="region of interest" description="Disordered" evidence="6">
    <location>
        <begin position="269"/>
        <end position="367"/>
    </location>
</feature>
<feature type="compositionally biased region" description="Polar residues" evidence="6">
    <location>
        <begin position="453"/>
        <end position="479"/>
    </location>
</feature>
<dbReference type="Pfam" id="PF01544">
    <property type="entry name" value="CorA"/>
    <property type="match status" value="1"/>
</dbReference>
<feature type="compositionally biased region" description="Polar residues" evidence="6">
    <location>
        <begin position="152"/>
        <end position="166"/>
    </location>
</feature>
<feature type="region of interest" description="Disordered" evidence="6">
    <location>
        <begin position="681"/>
        <end position="731"/>
    </location>
</feature>
<dbReference type="SUPFAM" id="SSF144083">
    <property type="entry name" value="Magnesium transport protein CorA, transmembrane region"/>
    <property type="match status" value="1"/>
</dbReference>
<feature type="compositionally biased region" description="Low complexity" evidence="6">
    <location>
        <begin position="60"/>
        <end position="77"/>
    </location>
</feature>
<dbReference type="GO" id="GO:0010961">
    <property type="term" value="P:intracellular magnesium ion homeostasis"/>
    <property type="evidence" value="ECO:0007669"/>
    <property type="project" value="TreeGrafter"/>
</dbReference>
<dbReference type="PANTHER" id="PTHR21535">
    <property type="entry name" value="MAGNESIUM AND COBALT TRANSPORT PROTEIN/MITOCHONDRIAL IMPORT INNER MEMBRANE TRANSLOCASE SUBUNIT TIM8"/>
    <property type="match status" value="1"/>
</dbReference>
<keyword evidence="5 7" id="KW-0472">Membrane</keyword>
<dbReference type="InterPro" id="IPR045861">
    <property type="entry name" value="CorA_cytoplasmic_dom"/>
</dbReference>
<keyword evidence="3 7" id="KW-0812">Transmembrane</keyword>
<feature type="compositionally biased region" description="Basic residues" evidence="6">
    <location>
        <begin position="324"/>
        <end position="336"/>
    </location>
</feature>
<evidence type="ECO:0000256" key="6">
    <source>
        <dbReference type="SAM" id="MobiDB-lite"/>
    </source>
</evidence>
<dbReference type="InterPro" id="IPR045863">
    <property type="entry name" value="CorA_TM1_TM2"/>
</dbReference>
<sequence>MASIGSAGGASPPRSPRRSADLDAANQLEQDIDAARQMSRARLNSQAPHPHSLFHHARGSSSTSTVNQTSTNNFSSNLAIGGGGGGGEDLPDIDADISAAISPSAGEQVLTPGASSSSGTTPGVSTASAGPVPIPDASRAHSVGRPQDLAPLSTSPSRQYRPQQLHSASVGGVAVGSAGASLYPHQHMSAGNRPPSRSPTNVAAAASLTYFYRHNRHGSNTSLDSSQHYIDHRQQPHSISLNPHSPIINRQASVTGQQQQHARSPIAFRRGFFDHGPGGSGAADPDGAGIAVESPRGGPGGYVASPTGPLIDISMDTPGQGGSTRRRMSATRRSTHSGRSGREGQDSGMDEGMYAEHGSPHTASRRPSMLEDDVCFPMMVNQPDTSVHPHGYHDEHEAQAPVYHPHSHEDYHHHVEDVPGDDAYRLPPGFPFTFDLRVLEDFATEERDRATAPVSNDNYQSALDGTAQSSGAMPINATSPGAGGLRNRLGRPSIPGPSAANLYGASPDSDDATFYVRKPKKMPSSAAAGSHVAGVFQPSRASPRLQGGDSTSNLYGTALEHAKAKTPLLDGKNGALPTYVGQSGEGSDARSTKSAKAAMARSQSHVAMSAAAQDSFMQRGRAGSTPGGGSLPTGAALYAAQQVQSQQERPYRFTFYSNALPSTIHARYLSEIPAPGQTFEELFSGHKPATPTTSPPPENAGAGTSAPGTAFEGSTAVGHPNGIRSGNGSGTDIAGGGGLSAAGAVGPLSRPNSTLAHAGGGPLPLPAHMLHQSGRMEGNTAPPTGANTPILAQHGLPPAPRASGALGLTAAAGGPPSVTTSRGGPAAGGGPGPMGAGGGNGGNGNGNGTRVPSATQAAAAASRTYPGGQLRMDQDADANTWWLDVLCPTDAEMKLLSRVFGVHPLTTEDILMEETREKIELFRNYFLVCFRSFDQDPHSPTYLEPVNMYVIVFREGTLSFHFHPTPHPQNVRRRIKQLKDYISVTSDWISYALIDDITDAFGPLIQNIEYEVDSIDELVLILKDVEQSDMLRRIGMCRKKVMGLLRLMGNKADVVKGLAKRCNENWSVAPKSDIGLYLSDIQDHLITMTQNLNHYEKILSRSHSNYLAQISIEMTDANNQINDVLSKLTALGTIIVPMNVITGLWGMNVNVPGQGVENLHWFAGICAVLAFLAISGYYATIRYLQRN</sequence>
<organism evidence="8 9">
    <name type="scientific">Tilletia indica</name>
    <dbReference type="NCBI Taxonomy" id="43049"/>
    <lineage>
        <taxon>Eukaryota</taxon>
        <taxon>Fungi</taxon>
        <taxon>Dikarya</taxon>
        <taxon>Basidiomycota</taxon>
        <taxon>Ustilaginomycotina</taxon>
        <taxon>Exobasidiomycetes</taxon>
        <taxon>Tilletiales</taxon>
        <taxon>Tilletiaceae</taxon>
        <taxon>Tilletia</taxon>
    </lineage>
</organism>
<evidence type="ECO:0000256" key="2">
    <source>
        <dbReference type="ARBA" id="ARBA00009765"/>
    </source>
</evidence>
<feature type="compositionally biased region" description="Low complexity" evidence="6">
    <location>
        <begin position="107"/>
        <end position="130"/>
    </location>
</feature>
<dbReference type="GO" id="GO:0015095">
    <property type="term" value="F:magnesium ion transmembrane transporter activity"/>
    <property type="evidence" value="ECO:0007669"/>
    <property type="project" value="InterPro"/>
</dbReference>
<dbReference type="CDD" id="cd12829">
    <property type="entry name" value="Alr1p-like"/>
    <property type="match status" value="1"/>
</dbReference>